<protein>
    <submittedName>
        <fullName evidence="2">Uncharacterized protein</fullName>
    </submittedName>
</protein>
<evidence type="ECO:0000313" key="1">
    <source>
        <dbReference type="EMBL" id="CAF4704627.1"/>
    </source>
</evidence>
<feature type="non-terminal residue" evidence="2">
    <location>
        <position position="1"/>
    </location>
</feature>
<evidence type="ECO:0000313" key="3">
    <source>
        <dbReference type="Proteomes" id="UP000663866"/>
    </source>
</evidence>
<name>A0A821LGV0_9BILA</name>
<sequence>RVELHCGDIVHIVFRQNEPESNVIFQVELPKSDTIEGLSPFDEGLK</sequence>
<organism evidence="2 3">
    <name type="scientific">Rotaria magnacalcarata</name>
    <dbReference type="NCBI Taxonomy" id="392030"/>
    <lineage>
        <taxon>Eukaryota</taxon>
        <taxon>Metazoa</taxon>
        <taxon>Spiralia</taxon>
        <taxon>Gnathifera</taxon>
        <taxon>Rotifera</taxon>
        <taxon>Eurotatoria</taxon>
        <taxon>Bdelloidea</taxon>
        <taxon>Philodinida</taxon>
        <taxon>Philodinidae</taxon>
        <taxon>Rotaria</taxon>
    </lineage>
</organism>
<evidence type="ECO:0000313" key="2">
    <source>
        <dbReference type="EMBL" id="CAF4750722.1"/>
    </source>
</evidence>
<gene>
    <name evidence="1" type="ORF">OVN521_LOCUS48517</name>
    <name evidence="2" type="ORF">OVN521_LOCUS50143</name>
</gene>
<accession>A0A821LGV0</accession>
<dbReference type="Proteomes" id="UP000663866">
    <property type="component" value="Unassembled WGS sequence"/>
</dbReference>
<dbReference type="EMBL" id="CAJOBG010101409">
    <property type="protein sequence ID" value="CAF4704627.1"/>
    <property type="molecule type" value="Genomic_DNA"/>
</dbReference>
<dbReference type="AlphaFoldDB" id="A0A821LGV0"/>
<reference evidence="2" key="1">
    <citation type="submission" date="2021-02" db="EMBL/GenBank/DDBJ databases">
        <authorList>
            <person name="Nowell W R."/>
        </authorList>
    </citation>
    <scope>NUCLEOTIDE SEQUENCE</scope>
</reference>
<dbReference type="EMBL" id="CAJOBG010113813">
    <property type="protein sequence ID" value="CAF4750722.1"/>
    <property type="molecule type" value="Genomic_DNA"/>
</dbReference>
<proteinExistence type="predicted"/>
<comment type="caution">
    <text evidence="2">The sequence shown here is derived from an EMBL/GenBank/DDBJ whole genome shotgun (WGS) entry which is preliminary data.</text>
</comment>
<keyword evidence="3" id="KW-1185">Reference proteome</keyword>